<evidence type="ECO:0000256" key="1">
    <source>
        <dbReference type="SAM" id="MobiDB-lite"/>
    </source>
</evidence>
<dbReference type="EMBL" id="KQ977873">
    <property type="protein sequence ID" value="KYM99176.1"/>
    <property type="molecule type" value="Genomic_DNA"/>
</dbReference>
<feature type="compositionally biased region" description="Polar residues" evidence="1">
    <location>
        <begin position="27"/>
        <end position="41"/>
    </location>
</feature>
<keyword evidence="3" id="KW-1185">Reference proteome</keyword>
<dbReference type="AlphaFoldDB" id="A0A195CFU5"/>
<proteinExistence type="predicted"/>
<gene>
    <name evidence="2" type="ORF">ALC62_10145</name>
</gene>
<organism evidence="2 3">
    <name type="scientific">Cyphomyrmex costatus</name>
    <dbReference type="NCBI Taxonomy" id="456900"/>
    <lineage>
        <taxon>Eukaryota</taxon>
        <taxon>Metazoa</taxon>
        <taxon>Ecdysozoa</taxon>
        <taxon>Arthropoda</taxon>
        <taxon>Hexapoda</taxon>
        <taxon>Insecta</taxon>
        <taxon>Pterygota</taxon>
        <taxon>Neoptera</taxon>
        <taxon>Endopterygota</taxon>
        <taxon>Hymenoptera</taxon>
        <taxon>Apocrita</taxon>
        <taxon>Aculeata</taxon>
        <taxon>Formicoidea</taxon>
        <taxon>Formicidae</taxon>
        <taxon>Myrmicinae</taxon>
        <taxon>Cyphomyrmex</taxon>
    </lineage>
</organism>
<protein>
    <submittedName>
        <fullName evidence="2">Uncharacterized protein</fullName>
    </submittedName>
</protein>
<sequence length="83" mass="8946">MGNPLLVNTLSGPVCWTATDMSPARSYPSSDVLDSNRSLNTALPDATRPGDGMVFSIKRHATTDFPTCGKGRTTTERDYDPLV</sequence>
<evidence type="ECO:0000313" key="2">
    <source>
        <dbReference type="EMBL" id="KYM99176.1"/>
    </source>
</evidence>
<name>A0A195CFU5_9HYME</name>
<accession>A0A195CFU5</accession>
<evidence type="ECO:0000313" key="3">
    <source>
        <dbReference type="Proteomes" id="UP000078542"/>
    </source>
</evidence>
<feature type="region of interest" description="Disordered" evidence="1">
    <location>
        <begin position="27"/>
        <end position="51"/>
    </location>
</feature>
<dbReference type="Proteomes" id="UP000078542">
    <property type="component" value="Unassembled WGS sequence"/>
</dbReference>
<reference evidence="2 3" key="1">
    <citation type="submission" date="2016-03" db="EMBL/GenBank/DDBJ databases">
        <title>Cyphomyrmex costatus WGS genome.</title>
        <authorList>
            <person name="Nygaard S."/>
            <person name="Hu H."/>
            <person name="Boomsma J."/>
            <person name="Zhang G."/>
        </authorList>
    </citation>
    <scope>NUCLEOTIDE SEQUENCE [LARGE SCALE GENOMIC DNA]</scope>
    <source>
        <strain evidence="2">MS0001</strain>
        <tissue evidence="2">Whole body</tissue>
    </source>
</reference>